<proteinExistence type="predicted"/>
<dbReference type="GeneID" id="107326413"/>
<protein>
    <submittedName>
        <fullName evidence="3">Cytoskeleton-associated protein 5-like</fullName>
    </submittedName>
</protein>
<organism evidence="2 3">
    <name type="scientific">Python bivittatus</name>
    <name type="common">Burmese python</name>
    <name type="synonym">Python molurus bivittatus</name>
    <dbReference type="NCBI Taxonomy" id="176946"/>
    <lineage>
        <taxon>Eukaryota</taxon>
        <taxon>Metazoa</taxon>
        <taxon>Chordata</taxon>
        <taxon>Craniata</taxon>
        <taxon>Vertebrata</taxon>
        <taxon>Euteleostomi</taxon>
        <taxon>Lepidosauria</taxon>
        <taxon>Squamata</taxon>
        <taxon>Bifurcata</taxon>
        <taxon>Unidentata</taxon>
        <taxon>Episquamata</taxon>
        <taxon>Toxicofera</taxon>
        <taxon>Serpentes</taxon>
        <taxon>Henophidia</taxon>
        <taxon>Pythonidae</taxon>
        <taxon>Python</taxon>
    </lineage>
</organism>
<keyword evidence="2" id="KW-1185">Reference proteome</keyword>
<feature type="non-terminal residue" evidence="3">
    <location>
        <position position="1"/>
    </location>
</feature>
<reference evidence="3" key="1">
    <citation type="submission" date="2025-08" db="UniProtKB">
        <authorList>
            <consortium name="RefSeq"/>
        </authorList>
    </citation>
    <scope>IDENTIFICATION</scope>
    <source>
        <tissue evidence="3">Liver</tissue>
    </source>
</reference>
<evidence type="ECO:0000313" key="3">
    <source>
        <dbReference type="RefSeq" id="XP_015745521.1"/>
    </source>
</evidence>
<name>A0A9F3QVA4_PYTBI</name>
<evidence type="ECO:0000313" key="2">
    <source>
        <dbReference type="Proteomes" id="UP000695026"/>
    </source>
</evidence>
<dbReference type="Proteomes" id="UP000695026">
    <property type="component" value="Unplaced"/>
</dbReference>
<accession>A0A9F3QVA4</accession>
<dbReference type="GO" id="GO:0007051">
    <property type="term" value="P:spindle organization"/>
    <property type="evidence" value="ECO:0007669"/>
    <property type="project" value="InterPro"/>
</dbReference>
<dbReference type="GO" id="GO:0051010">
    <property type="term" value="F:microtubule plus-end binding"/>
    <property type="evidence" value="ECO:0007669"/>
    <property type="project" value="InterPro"/>
</dbReference>
<dbReference type="GO" id="GO:0046785">
    <property type="term" value="P:microtubule polymerization"/>
    <property type="evidence" value="ECO:0007669"/>
    <property type="project" value="InterPro"/>
</dbReference>
<gene>
    <name evidence="3" type="primary">LOC107326413</name>
</gene>
<dbReference type="RefSeq" id="XP_015745521.1">
    <property type="nucleotide sequence ID" value="XM_015890035.1"/>
</dbReference>
<feature type="compositionally biased region" description="Basic and acidic residues" evidence="1">
    <location>
        <begin position="139"/>
        <end position="152"/>
    </location>
</feature>
<sequence length="188" mass="20810">TKEGLAELYEYKKKYSDADIEPFLKNSSQFFQSYVERGLRLIEMEREGKGRISSTGVSPQVEVSCIPTPTNVVSSAIGNSNGEEVGPSVYLERLKILRQRCGLDNAKQEDRASLATPLSKPSAPTVASSTDMLHSKLSQLRESREQYQHIDLDSNQTHAGIGSTTSSSTASNIDDLKKRLERIKSSRK</sequence>
<dbReference type="GO" id="GO:0061863">
    <property type="term" value="F:microtubule plus end polymerase"/>
    <property type="evidence" value="ECO:0007669"/>
    <property type="project" value="InterPro"/>
</dbReference>
<evidence type="ECO:0000256" key="1">
    <source>
        <dbReference type="SAM" id="MobiDB-lite"/>
    </source>
</evidence>
<dbReference type="KEGG" id="pbi:107326413"/>
<feature type="region of interest" description="Disordered" evidence="1">
    <location>
        <begin position="108"/>
        <end position="188"/>
    </location>
</feature>
<dbReference type="PANTHER" id="PTHR12609">
    <property type="entry name" value="MICROTUBULE ASSOCIATED PROTEIN XMAP215"/>
    <property type="match status" value="1"/>
</dbReference>
<feature type="compositionally biased region" description="Basic and acidic residues" evidence="1">
    <location>
        <begin position="174"/>
        <end position="188"/>
    </location>
</feature>
<dbReference type="AlphaFoldDB" id="A0A9F3QVA4"/>
<dbReference type="InterPro" id="IPR045110">
    <property type="entry name" value="XMAP215"/>
</dbReference>
<feature type="compositionally biased region" description="Polar residues" evidence="1">
    <location>
        <begin position="125"/>
        <end position="138"/>
    </location>
</feature>
<dbReference type="GO" id="GO:0030951">
    <property type="term" value="P:establishment or maintenance of microtubule cytoskeleton polarity"/>
    <property type="evidence" value="ECO:0007669"/>
    <property type="project" value="InterPro"/>
</dbReference>
<dbReference type="OrthoDB" id="205662at2759"/>